<dbReference type="Proteomes" id="UP000320176">
    <property type="component" value="Unassembled WGS sequence"/>
</dbReference>
<dbReference type="InterPro" id="IPR036514">
    <property type="entry name" value="SGNH_hydro_sf"/>
</dbReference>
<dbReference type="AlphaFoldDB" id="A0A5C6A5H5"/>
<proteinExistence type="predicted"/>
<feature type="signal peptide" evidence="1">
    <location>
        <begin position="1"/>
        <end position="27"/>
    </location>
</feature>
<dbReference type="InterPro" id="IPR051532">
    <property type="entry name" value="Ester_Hydrolysis_Enzymes"/>
</dbReference>
<dbReference type="SUPFAM" id="SSF52266">
    <property type="entry name" value="SGNH hydrolase"/>
    <property type="match status" value="1"/>
</dbReference>
<organism evidence="3 4">
    <name type="scientific">Stieleria varia</name>
    <dbReference type="NCBI Taxonomy" id="2528005"/>
    <lineage>
        <taxon>Bacteria</taxon>
        <taxon>Pseudomonadati</taxon>
        <taxon>Planctomycetota</taxon>
        <taxon>Planctomycetia</taxon>
        <taxon>Pirellulales</taxon>
        <taxon>Pirellulaceae</taxon>
        <taxon>Stieleria</taxon>
    </lineage>
</organism>
<dbReference type="OrthoDB" id="2513075at2"/>
<dbReference type="PANTHER" id="PTHR30383:SF5">
    <property type="entry name" value="SGNH HYDROLASE-TYPE ESTERASE DOMAIN-CONTAINING PROTEIN"/>
    <property type="match status" value="1"/>
</dbReference>
<dbReference type="InterPro" id="IPR013830">
    <property type="entry name" value="SGNH_hydro"/>
</dbReference>
<comment type="caution">
    <text evidence="3">The sequence shown here is derived from an EMBL/GenBank/DDBJ whole genome shotgun (WGS) entry which is preliminary data.</text>
</comment>
<accession>A0A5C6A5H5</accession>
<dbReference type="GO" id="GO:0004622">
    <property type="term" value="F:phosphatidylcholine lysophospholipase activity"/>
    <property type="evidence" value="ECO:0007669"/>
    <property type="project" value="TreeGrafter"/>
</dbReference>
<sequence length="310" mass="34078" precursor="true">MKHHTFCSALFCIAIVAAAWSATPSTAAENPFGENVKTVLFLGDSNTYSGHYITVLEAQLRAEGYENLPTIINLGLSSETTSGLTEPGHPFPRPCVHERLDRALKKIQPDLVIACYGINDGVYAPLSEERFAAYRDGISRLVEKVTASGATCVLCTPSTFDPLPMKKKGKLMAAEADVFSWQGIYEKYDDVMQQYSEWLQQEFGSKLRVVDVHAALTAYVDSKRKTDPDFAMSGDGVHYNQEGHEVVAHAILDAFSIPHETTPDAELTQNVGKRQRLLRDAWLSEVGHLRPGVKPGLPIAEAIEMASKLP</sequence>
<keyword evidence="1" id="KW-0732">Signal</keyword>
<dbReference type="RefSeq" id="WP_146522465.1">
    <property type="nucleotide sequence ID" value="NZ_CP151726.1"/>
</dbReference>
<protein>
    <submittedName>
        <fullName evidence="3">GDSL-like Lipase/Acylhydrolase</fullName>
    </submittedName>
</protein>
<dbReference type="CDD" id="cd01834">
    <property type="entry name" value="SGNH_hydrolase_like_2"/>
    <property type="match status" value="1"/>
</dbReference>
<gene>
    <name evidence="3" type="ORF">Pla52n_54660</name>
</gene>
<evidence type="ECO:0000256" key="1">
    <source>
        <dbReference type="SAM" id="SignalP"/>
    </source>
</evidence>
<feature type="domain" description="SGNH hydrolase-type esterase" evidence="2">
    <location>
        <begin position="41"/>
        <end position="246"/>
    </location>
</feature>
<dbReference type="Pfam" id="PF13472">
    <property type="entry name" value="Lipase_GDSL_2"/>
    <property type="match status" value="1"/>
</dbReference>
<evidence type="ECO:0000313" key="3">
    <source>
        <dbReference type="EMBL" id="TWT94645.1"/>
    </source>
</evidence>
<name>A0A5C6A5H5_9BACT</name>
<dbReference type="Gene3D" id="3.40.50.1110">
    <property type="entry name" value="SGNH hydrolase"/>
    <property type="match status" value="1"/>
</dbReference>
<evidence type="ECO:0000313" key="4">
    <source>
        <dbReference type="Proteomes" id="UP000320176"/>
    </source>
</evidence>
<feature type="chain" id="PRO_5022671639" evidence="1">
    <location>
        <begin position="28"/>
        <end position="310"/>
    </location>
</feature>
<evidence type="ECO:0000259" key="2">
    <source>
        <dbReference type="Pfam" id="PF13472"/>
    </source>
</evidence>
<dbReference type="PANTHER" id="PTHR30383">
    <property type="entry name" value="THIOESTERASE 1/PROTEASE 1/LYSOPHOSPHOLIPASE L1"/>
    <property type="match status" value="1"/>
</dbReference>
<reference evidence="3 4" key="1">
    <citation type="submission" date="2019-02" db="EMBL/GenBank/DDBJ databases">
        <title>Deep-cultivation of Planctomycetes and their phenomic and genomic characterization uncovers novel biology.</title>
        <authorList>
            <person name="Wiegand S."/>
            <person name="Jogler M."/>
            <person name="Boedeker C."/>
            <person name="Pinto D."/>
            <person name="Vollmers J."/>
            <person name="Rivas-Marin E."/>
            <person name="Kohn T."/>
            <person name="Peeters S.H."/>
            <person name="Heuer A."/>
            <person name="Rast P."/>
            <person name="Oberbeckmann S."/>
            <person name="Bunk B."/>
            <person name="Jeske O."/>
            <person name="Meyerdierks A."/>
            <person name="Storesund J.E."/>
            <person name="Kallscheuer N."/>
            <person name="Luecker S."/>
            <person name="Lage O.M."/>
            <person name="Pohl T."/>
            <person name="Merkel B.J."/>
            <person name="Hornburger P."/>
            <person name="Mueller R.-W."/>
            <person name="Bruemmer F."/>
            <person name="Labrenz M."/>
            <person name="Spormann A.M."/>
            <person name="Op Den Camp H."/>
            <person name="Overmann J."/>
            <person name="Amann R."/>
            <person name="Jetten M.S.M."/>
            <person name="Mascher T."/>
            <person name="Medema M.H."/>
            <person name="Devos D.P."/>
            <person name="Kaster A.-K."/>
            <person name="Ovreas L."/>
            <person name="Rohde M."/>
            <person name="Galperin M.Y."/>
            <person name="Jogler C."/>
        </authorList>
    </citation>
    <scope>NUCLEOTIDE SEQUENCE [LARGE SCALE GENOMIC DNA]</scope>
    <source>
        <strain evidence="3 4">Pla52n</strain>
    </source>
</reference>
<keyword evidence="4" id="KW-1185">Reference proteome</keyword>
<keyword evidence="3" id="KW-0378">Hydrolase</keyword>
<dbReference type="EMBL" id="SJPN01000007">
    <property type="protein sequence ID" value="TWT94645.1"/>
    <property type="molecule type" value="Genomic_DNA"/>
</dbReference>